<keyword evidence="1" id="KW-0472">Membrane</keyword>
<keyword evidence="1" id="KW-0812">Transmembrane</keyword>
<feature type="transmembrane region" description="Helical" evidence="1">
    <location>
        <begin position="95"/>
        <end position="116"/>
    </location>
</feature>
<comment type="caution">
    <text evidence="2">The sequence shown here is derived from an EMBL/GenBank/DDBJ whole genome shotgun (WGS) entry which is preliminary data.</text>
</comment>
<dbReference type="Proteomes" id="UP000653454">
    <property type="component" value="Unassembled WGS sequence"/>
</dbReference>
<keyword evidence="1" id="KW-1133">Transmembrane helix</keyword>
<sequence length="172" mass="18974">MYVKCSVPEVQKCCFCVPLRSGIIILAYINIIFSVLSIACLVVTTELRRATLTQDQRLDAMTSTVLFSILGMGVLLNILLLFAGCQKDESMLRLYSYYAVATMLAALVPTCILLARDQYVDVAAALLAIVTQCYVVVVVRSEVLVLEKRRLGDQAPRTAEEVVAVPEHETLL</sequence>
<feature type="transmembrane region" description="Helical" evidence="1">
    <location>
        <begin position="21"/>
        <end position="44"/>
    </location>
</feature>
<reference evidence="2" key="1">
    <citation type="submission" date="2020-11" db="EMBL/GenBank/DDBJ databases">
        <authorList>
            <person name="Whiteford S."/>
        </authorList>
    </citation>
    <scope>NUCLEOTIDE SEQUENCE</scope>
</reference>
<organism evidence="2 3">
    <name type="scientific">Plutella xylostella</name>
    <name type="common">Diamondback moth</name>
    <name type="synonym">Plutella maculipennis</name>
    <dbReference type="NCBI Taxonomy" id="51655"/>
    <lineage>
        <taxon>Eukaryota</taxon>
        <taxon>Metazoa</taxon>
        <taxon>Ecdysozoa</taxon>
        <taxon>Arthropoda</taxon>
        <taxon>Hexapoda</taxon>
        <taxon>Insecta</taxon>
        <taxon>Pterygota</taxon>
        <taxon>Neoptera</taxon>
        <taxon>Endopterygota</taxon>
        <taxon>Lepidoptera</taxon>
        <taxon>Glossata</taxon>
        <taxon>Ditrysia</taxon>
        <taxon>Yponomeutoidea</taxon>
        <taxon>Plutellidae</taxon>
        <taxon>Plutella</taxon>
    </lineage>
</organism>
<keyword evidence="3" id="KW-1185">Reference proteome</keyword>
<evidence type="ECO:0000256" key="1">
    <source>
        <dbReference type="SAM" id="Phobius"/>
    </source>
</evidence>
<accession>A0A8S4EYY0</accession>
<evidence type="ECO:0000313" key="2">
    <source>
        <dbReference type="EMBL" id="CAG9121387.1"/>
    </source>
</evidence>
<dbReference type="EMBL" id="CAJHNJ030000025">
    <property type="protein sequence ID" value="CAG9121387.1"/>
    <property type="molecule type" value="Genomic_DNA"/>
</dbReference>
<proteinExistence type="predicted"/>
<evidence type="ECO:0000313" key="3">
    <source>
        <dbReference type="Proteomes" id="UP000653454"/>
    </source>
</evidence>
<feature type="transmembrane region" description="Helical" evidence="1">
    <location>
        <begin position="64"/>
        <end position="83"/>
    </location>
</feature>
<name>A0A8S4EYY0_PLUXY</name>
<feature type="transmembrane region" description="Helical" evidence="1">
    <location>
        <begin position="122"/>
        <end position="140"/>
    </location>
</feature>
<dbReference type="AlphaFoldDB" id="A0A8S4EYY0"/>
<gene>
    <name evidence="2" type="ORF">PLXY2_LOCUS7376</name>
</gene>
<protein>
    <submittedName>
        <fullName evidence="2">(diamondback moth) hypothetical protein</fullName>
    </submittedName>
</protein>